<evidence type="ECO:0000313" key="2">
    <source>
        <dbReference type="Proteomes" id="UP001461163"/>
    </source>
</evidence>
<protein>
    <submittedName>
        <fullName evidence="1">Uncharacterized protein</fullName>
    </submittedName>
</protein>
<comment type="caution">
    <text evidence="1">The sequence shown here is derived from an EMBL/GenBank/DDBJ whole genome shotgun (WGS) entry which is preliminary data.</text>
</comment>
<sequence>MVEGGRIAGEATAESLGTASTVTGLIPGGQVASLVLAGADAFVNDTMTSTTSATASALTDTTAITRNFCKVISTNKVKAVIHALSQVEGILVV</sequence>
<dbReference type="EMBL" id="JBBMQS010000016">
    <property type="protein sequence ID" value="MEM5499642.1"/>
    <property type="molecule type" value="Genomic_DNA"/>
</dbReference>
<reference evidence="1 2" key="1">
    <citation type="submission" date="2024-03" db="EMBL/GenBank/DDBJ databases">
        <title>Community enrichment and isolation of bacterial strains for fucoidan degradation.</title>
        <authorList>
            <person name="Sichert A."/>
        </authorList>
    </citation>
    <scope>NUCLEOTIDE SEQUENCE [LARGE SCALE GENOMIC DNA]</scope>
    <source>
        <strain evidence="1 2">AS12</strain>
    </source>
</reference>
<accession>A0ABU9T0H8</accession>
<dbReference type="RefSeq" id="WP_342882718.1">
    <property type="nucleotide sequence ID" value="NZ_JBBMQS010000016.1"/>
</dbReference>
<proteinExistence type="predicted"/>
<gene>
    <name evidence="1" type="ORF">WNY77_19680</name>
</gene>
<keyword evidence="2" id="KW-1185">Reference proteome</keyword>
<name>A0ABU9T0H8_9ALTE</name>
<organism evidence="1 2">
    <name type="scientific">Paraglaciecola mesophila</name>
    <dbReference type="NCBI Taxonomy" id="197222"/>
    <lineage>
        <taxon>Bacteria</taxon>
        <taxon>Pseudomonadati</taxon>
        <taxon>Pseudomonadota</taxon>
        <taxon>Gammaproteobacteria</taxon>
        <taxon>Alteromonadales</taxon>
        <taxon>Alteromonadaceae</taxon>
        <taxon>Paraglaciecola</taxon>
    </lineage>
</organism>
<evidence type="ECO:0000313" key="1">
    <source>
        <dbReference type="EMBL" id="MEM5499642.1"/>
    </source>
</evidence>
<dbReference type="Proteomes" id="UP001461163">
    <property type="component" value="Unassembled WGS sequence"/>
</dbReference>